<keyword evidence="12" id="KW-1185">Reference proteome</keyword>
<evidence type="ECO:0000256" key="4">
    <source>
        <dbReference type="ARBA" id="ARBA00022816"/>
    </source>
</evidence>
<evidence type="ECO:0000256" key="5">
    <source>
        <dbReference type="ARBA" id="ARBA00022927"/>
    </source>
</evidence>
<name>A0A8T9C9E0_9HELO</name>
<reference evidence="11 12" key="1">
    <citation type="submission" date="2018-05" db="EMBL/GenBank/DDBJ databases">
        <title>Genome sequencing and assembly of the regulated plant pathogen Lachnellula willkommii and related sister species for the development of diagnostic species identification markers.</title>
        <authorList>
            <person name="Giroux E."/>
            <person name="Bilodeau G."/>
        </authorList>
    </citation>
    <scope>NUCLEOTIDE SEQUENCE [LARGE SCALE GENOMIC DNA]</scope>
    <source>
        <strain evidence="11 12">CBS 268.59</strain>
    </source>
</reference>
<comment type="subunit">
    <text evidence="9">Component of the nuclear pore complex (NPC).</text>
</comment>
<comment type="similarity">
    <text evidence="2 9">Belongs to the nucleoporin Nup85 family.</text>
</comment>
<protein>
    <recommendedName>
        <fullName evidence="9">Nuclear pore complex protein Nup85</fullName>
    </recommendedName>
</protein>
<comment type="function">
    <text evidence="9">Functions as a component of the nuclear pore complex (NPC).</text>
</comment>
<keyword evidence="9" id="KW-0472">Membrane</keyword>
<evidence type="ECO:0000256" key="7">
    <source>
        <dbReference type="ARBA" id="ARBA00023132"/>
    </source>
</evidence>
<evidence type="ECO:0000313" key="11">
    <source>
        <dbReference type="EMBL" id="TVY82335.1"/>
    </source>
</evidence>
<evidence type="ECO:0000256" key="9">
    <source>
        <dbReference type="RuleBase" id="RU365073"/>
    </source>
</evidence>
<dbReference type="GO" id="GO:0006406">
    <property type="term" value="P:mRNA export from nucleus"/>
    <property type="evidence" value="ECO:0007669"/>
    <property type="project" value="TreeGrafter"/>
</dbReference>
<dbReference type="OrthoDB" id="5422384at2759"/>
<dbReference type="GO" id="GO:0045893">
    <property type="term" value="P:positive regulation of DNA-templated transcription"/>
    <property type="evidence" value="ECO:0007669"/>
    <property type="project" value="TreeGrafter"/>
</dbReference>
<accession>A0A8T9C9E0</accession>
<comment type="subcellular location">
    <subcellularLocation>
        <location evidence="1 9">Nucleus</location>
        <location evidence="1 9">Nuclear pore complex</location>
    </subcellularLocation>
</comment>
<dbReference type="PANTHER" id="PTHR13373">
    <property type="entry name" value="FROUNT PROTEIN-RELATED"/>
    <property type="match status" value="1"/>
</dbReference>
<dbReference type="Pfam" id="PF07575">
    <property type="entry name" value="Nucleopor_Nup85"/>
    <property type="match status" value="1"/>
</dbReference>
<evidence type="ECO:0000256" key="2">
    <source>
        <dbReference type="ARBA" id="ARBA00005573"/>
    </source>
</evidence>
<organism evidence="11 12">
    <name type="scientific">Lachnellula suecica</name>
    <dbReference type="NCBI Taxonomy" id="602035"/>
    <lineage>
        <taxon>Eukaryota</taxon>
        <taxon>Fungi</taxon>
        <taxon>Dikarya</taxon>
        <taxon>Ascomycota</taxon>
        <taxon>Pezizomycotina</taxon>
        <taxon>Leotiomycetes</taxon>
        <taxon>Helotiales</taxon>
        <taxon>Lachnaceae</taxon>
        <taxon>Lachnellula</taxon>
    </lineage>
</organism>
<evidence type="ECO:0000256" key="6">
    <source>
        <dbReference type="ARBA" id="ARBA00023010"/>
    </source>
</evidence>
<feature type="region of interest" description="Disordered" evidence="10">
    <location>
        <begin position="1"/>
        <end position="150"/>
    </location>
</feature>
<dbReference type="GO" id="GO:0031965">
    <property type="term" value="C:nuclear membrane"/>
    <property type="evidence" value="ECO:0007669"/>
    <property type="project" value="UniProtKB-UniRule"/>
</dbReference>
<dbReference type="InterPro" id="IPR011502">
    <property type="entry name" value="Nucleoporin_Nup85"/>
</dbReference>
<gene>
    <name evidence="11" type="primary">NUP85</name>
    <name evidence="11" type="ORF">LSUE1_G002494</name>
</gene>
<keyword evidence="3 9" id="KW-0813">Transport</keyword>
<dbReference type="Proteomes" id="UP000469558">
    <property type="component" value="Unassembled WGS sequence"/>
</dbReference>
<dbReference type="GO" id="GO:0031080">
    <property type="term" value="C:nuclear pore outer ring"/>
    <property type="evidence" value="ECO:0007669"/>
    <property type="project" value="TreeGrafter"/>
</dbReference>
<feature type="compositionally biased region" description="Acidic residues" evidence="10">
    <location>
        <begin position="124"/>
        <end position="148"/>
    </location>
</feature>
<keyword evidence="7 9" id="KW-0906">Nuclear pore complex</keyword>
<sequence>MTFQAPFYSSSPPETPARKSSYGRNNIFGTSNPSTTPAGPPPSSTGSFTPAGPPPSSFLGSSTMDTQGPLKPLNFSQQSMFNASPGKSNTFNSSTFADSITSSGAPKRSVFEPPKQRGFRAPESDSEEEEYEEGDENTNYVEEEEDSEDLRRSLTNAYGEIEGDRMEDASYDEDEDMIDYESGARSNGFGQRSTSDLFLGAPNAGALVRIQDEDMPDLRASFSAASKPSIFGKIAKDMYSQMGFPAIEESADVVLETEAIITQLYDEGVEMRDDSLEDTLRVISGDLTGLWTEHRTRTARYSSEEYIPSIGPGPSASNFAKANFLGGLALKLHHPKVTSNPTREGIPGALMEWLESNHDHYSSQFEEILVNTPSPANHTLFWGTVFNGILHGKMTLVVDALKNAGWRHARSGMDDMRELASQSGFTGQSLNNVEKVSTAAVQVLSTCPSIAGNWNTRGSDWKLFRIRVSQALEDLKLFAEGRRHNDSVVSDRFGQSSIGKYSTIARKAESQVPWNIYQSFLTLYSLVLGDSVTIIANAQDWCEATFGMMLWWSGEDSSKQSTSMASRARANHGFYLRRLQQALAIVTDKETDFQVNTLNPVEVGLASLLDGDNEAVVGLLRAWSGPISSAVAEVASIGGWLPHAEPQSLINMGSLDDEDMHVLGLTSSPPKVDSVKDQTLIVYSDSLASFEDFEHSKDPQRNREGWELAIAVLGRLDFDDRSKALVADFLANFELDSSETVDKIWNLVTDIGMTSQAEITAEKYAGILANDTHKYGEALWYYALAHNESKVKETLDILISFSLAQSIAYPPEDEMDDYLRRLISSPKAALVELSQMDVPAAELLHKLLSGYATLRKFYNLRDEEVLLPKGARPQKGPVARKAEAVNALLAVISSSDDNIRGGLYDEQRGAVVCVDFLLALLGEGMVFVNQPNPTLSASQIDILLKAIEDLQAVGPRIYGGCTDFLQTVLASAPGLKGSTPSDMLRKSTSNVSGTSSFSLVGSSMLASQLKQSIGGSGVMVKGNTKRGWDWRRGVSAGTSGDDVLRILRLGLAKDLARAWLLEADSGL</sequence>
<comment type="caution">
    <text evidence="11">The sequence shown here is derived from an EMBL/GenBank/DDBJ whole genome shotgun (WGS) entry which is preliminary data.</text>
</comment>
<keyword evidence="6 9" id="KW-0811">Translocation</keyword>
<evidence type="ECO:0000313" key="12">
    <source>
        <dbReference type="Proteomes" id="UP000469558"/>
    </source>
</evidence>
<keyword evidence="5 9" id="KW-0653">Protein transport</keyword>
<keyword evidence="8 9" id="KW-0539">Nucleus</keyword>
<dbReference type="GO" id="GO:0006606">
    <property type="term" value="P:protein import into nucleus"/>
    <property type="evidence" value="ECO:0007669"/>
    <property type="project" value="TreeGrafter"/>
</dbReference>
<feature type="compositionally biased region" description="Polar residues" evidence="10">
    <location>
        <begin position="74"/>
        <end position="104"/>
    </location>
</feature>
<evidence type="ECO:0000256" key="10">
    <source>
        <dbReference type="SAM" id="MobiDB-lite"/>
    </source>
</evidence>
<dbReference type="EMBL" id="QGMK01000334">
    <property type="protein sequence ID" value="TVY82335.1"/>
    <property type="molecule type" value="Genomic_DNA"/>
</dbReference>
<dbReference type="AlphaFoldDB" id="A0A8T9C9E0"/>
<proteinExistence type="inferred from homology"/>
<feature type="compositionally biased region" description="Polar residues" evidence="10">
    <location>
        <begin position="1"/>
        <end position="12"/>
    </location>
</feature>
<evidence type="ECO:0000256" key="1">
    <source>
        <dbReference type="ARBA" id="ARBA00004567"/>
    </source>
</evidence>
<evidence type="ECO:0000256" key="8">
    <source>
        <dbReference type="ARBA" id="ARBA00023242"/>
    </source>
</evidence>
<evidence type="ECO:0000256" key="3">
    <source>
        <dbReference type="ARBA" id="ARBA00022448"/>
    </source>
</evidence>
<dbReference type="GO" id="GO:0017056">
    <property type="term" value="F:structural constituent of nuclear pore"/>
    <property type="evidence" value="ECO:0007669"/>
    <property type="project" value="TreeGrafter"/>
</dbReference>
<dbReference type="PANTHER" id="PTHR13373:SF21">
    <property type="entry name" value="NUCLEAR PORE COMPLEX PROTEIN NUP85"/>
    <property type="match status" value="1"/>
</dbReference>
<keyword evidence="4 9" id="KW-0509">mRNA transport</keyword>